<dbReference type="InterPro" id="IPR019734">
    <property type="entry name" value="TPR_rpt"/>
</dbReference>
<dbReference type="SMART" id="SM00028">
    <property type="entry name" value="TPR"/>
    <property type="match status" value="4"/>
</dbReference>
<accession>A0A919V7U6</accession>
<dbReference type="SUPFAM" id="SSF48452">
    <property type="entry name" value="TPR-like"/>
    <property type="match status" value="1"/>
</dbReference>
<dbReference type="Pfam" id="PF00931">
    <property type="entry name" value="NB-ARC"/>
    <property type="match status" value="1"/>
</dbReference>
<dbReference type="PANTHER" id="PTHR47691:SF3">
    <property type="entry name" value="HTH-TYPE TRANSCRIPTIONAL REGULATOR RV0890C-RELATED"/>
    <property type="match status" value="1"/>
</dbReference>
<dbReference type="InterPro" id="IPR027417">
    <property type="entry name" value="P-loop_NTPase"/>
</dbReference>
<evidence type="ECO:0000259" key="1">
    <source>
        <dbReference type="Pfam" id="PF00931"/>
    </source>
</evidence>
<keyword evidence="3" id="KW-1185">Reference proteome</keyword>
<proteinExistence type="predicted"/>
<protein>
    <submittedName>
        <fullName evidence="2">NTPase</fullName>
    </submittedName>
</protein>
<sequence>MHIDVGGRNLPPPAELAPDPAVFINREEELNELDQLLHEHPGAAASPILVVIVGLSGVGKRSLALKWLHGIRSSFGDGQLYADLGGAAPEAVLGGFLRALGTAPELVPSEFEEQVRLFRSLTAGRRLIVMLEDAVSAAQVRTMLPASASSLVLVTTRHRLSGLVFEGAHYLPLSPLSTDAALRLLERVVGAKRIRDERSAARELIRLCGRLPIAVCASAARLASRPQWSVQSVVHELASTRTRLAMLGNEDEEISAQVAFDVSYRALNGDEARMYRALGAHPPTEFTSEIAAVALDIEVEEAARLLDRLVGASMLQALAAERFRLHDLLHLHAQGKAADKDAHSERSATFVRLAEWYLKRAVAADLVVVPGRWHVGPVYEQVRGEPSPFDGPSVALDWLEEALPTIRAFLLEAADRGLHDYVWQLCEALRGLFLNRVHLREWEETHEWGLAAARESHNKLAVPRMMEALAWAKIHARHFEEAVSLCEQAVELWRAESHALGQASTHSSLGVANLGMQRPRSAVEHFARARLIHHSLGRLRGVALMTRRLGEAHCALGSYTTAVKDLAEASRLFEELGDRYNQARTLTQLGLAHLETHRPEAAMETLAHALVLAHEIGATLQEGHIHLAMADVDAAGGDRAQERDHLRMALSTFSALGAPQAEQVQARLHELPPDLQP</sequence>
<evidence type="ECO:0000313" key="3">
    <source>
        <dbReference type="Proteomes" id="UP000606172"/>
    </source>
</evidence>
<feature type="domain" description="NB-ARC" evidence="1">
    <location>
        <begin position="27"/>
        <end position="193"/>
    </location>
</feature>
<name>A0A919V7U6_9ACTN</name>
<dbReference type="AlphaFoldDB" id="A0A919V7U6"/>
<dbReference type="Gene3D" id="1.25.40.10">
    <property type="entry name" value="Tetratricopeptide repeat domain"/>
    <property type="match status" value="1"/>
</dbReference>
<evidence type="ECO:0000313" key="2">
    <source>
        <dbReference type="EMBL" id="GII95490.1"/>
    </source>
</evidence>
<dbReference type="GO" id="GO:0043531">
    <property type="term" value="F:ADP binding"/>
    <property type="evidence" value="ECO:0007669"/>
    <property type="project" value="InterPro"/>
</dbReference>
<dbReference type="PANTHER" id="PTHR47691">
    <property type="entry name" value="REGULATOR-RELATED"/>
    <property type="match status" value="1"/>
</dbReference>
<dbReference type="Gene3D" id="3.40.50.300">
    <property type="entry name" value="P-loop containing nucleotide triphosphate hydrolases"/>
    <property type="match status" value="1"/>
</dbReference>
<dbReference type="RefSeq" id="WP_380659545.1">
    <property type="nucleotide sequence ID" value="NZ_JBHLZQ010000015.1"/>
</dbReference>
<comment type="caution">
    <text evidence="2">The sequence shown here is derived from an EMBL/GenBank/DDBJ whole genome shotgun (WGS) entry which is preliminary data.</text>
</comment>
<dbReference type="InterPro" id="IPR011990">
    <property type="entry name" value="TPR-like_helical_dom_sf"/>
</dbReference>
<dbReference type="InterPro" id="IPR002182">
    <property type="entry name" value="NB-ARC"/>
</dbReference>
<reference evidence="2" key="1">
    <citation type="submission" date="2021-01" db="EMBL/GenBank/DDBJ databases">
        <title>Whole genome shotgun sequence of Sinosporangium siamense NBRC 109515.</title>
        <authorList>
            <person name="Komaki H."/>
            <person name="Tamura T."/>
        </authorList>
    </citation>
    <scope>NUCLEOTIDE SEQUENCE</scope>
    <source>
        <strain evidence="2">NBRC 109515</strain>
    </source>
</reference>
<dbReference type="EMBL" id="BOOW01000036">
    <property type="protein sequence ID" value="GII95490.1"/>
    <property type="molecule type" value="Genomic_DNA"/>
</dbReference>
<dbReference type="SUPFAM" id="SSF52540">
    <property type="entry name" value="P-loop containing nucleoside triphosphate hydrolases"/>
    <property type="match status" value="1"/>
</dbReference>
<dbReference type="Proteomes" id="UP000606172">
    <property type="component" value="Unassembled WGS sequence"/>
</dbReference>
<dbReference type="Pfam" id="PF13424">
    <property type="entry name" value="TPR_12"/>
    <property type="match status" value="1"/>
</dbReference>
<gene>
    <name evidence="2" type="ORF">Ssi02_57210</name>
</gene>
<organism evidence="2 3">
    <name type="scientific">Sinosporangium siamense</name>
    <dbReference type="NCBI Taxonomy" id="1367973"/>
    <lineage>
        <taxon>Bacteria</taxon>
        <taxon>Bacillati</taxon>
        <taxon>Actinomycetota</taxon>
        <taxon>Actinomycetes</taxon>
        <taxon>Streptosporangiales</taxon>
        <taxon>Streptosporangiaceae</taxon>
        <taxon>Sinosporangium</taxon>
    </lineage>
</organism>